<organism evidence="2 3">
    <name type="scientific">Candidatus Propionivibrio dominans</name>
    <dbReference type="NCBI Taxonomy" id="2954373"/>
    <lineage>
        <taxon>Bacteria</taxon>
        <taxon>Pseudomonadati</taxon>
        <taxon>Pseudomonadota</taxon>
        <taxon>Betaproteobacteria</taxon>
        <taxon>Rhodocyclales</taxon>
        <taxon>Rhodocyclaceae</taxon>
        <taxon>Propionivibrio</taxon>
    </lineage>
</organism>
<keyword evidence="2" id="KW-0378">Hydrolase</keyword>
<feature type="domain" description="AB hydrolase-1" evidence="1">
    <location>
        <begin position="39"/>
        <end position="274"/>
    </location>
</feature>
<dbReference type="InterPro" id="IPR000073">
    <property type="entry name" value="AB_hydrolase_1"/>
</dbReference>
<evidence type="ECO:0000313" key="3">
    <source>
        <dbReference type="Proteomes" id="UP000886602"/>
    </source>
</evidence>
<dbReference type="SUPFAM" id="SSF53474">
    <property type="entry name" value="alpha/beta-Hydrolases"/>
    <property type="match status" value="1"/>
</dbReference>
<dbReference type="Pfam" id="PF12697">
    <property type="entry name" value="Abhydrolase_6"/>
    <property type="match status" value="1"/>
</dbReference>
<dbReference type="Gene3D" id="3.40.50.1820">
    <property type="entry name" value="alpha/beta hydrolase"/>
    <property type="match status" value="1"/>
</dbReference>
<dbReference type="InterPro" id="IPR050228">
    <property type="entry name" value="Carboxylesterase_BioH"/>
</dbReference>
<evidence type="ECO:0000313" key="2">
    <source>
        <dbReference type="EMBL" id="MBK7421741.1"/>
    </source>
</evidence>
<reference evidence="2" key="1">
    <citation type="submission" date="2020-10" db="EMBL/GenBank/DDBJ databases">
        <title>Connecting structure to function with the recovery of over 1000 high-quality activated sludge metagenome-assembled genomes encoding full-length rRNA genes using long-read sequencing.</title>
        <authorList>
            <person name="Singleton C.M."/>
            <person name="Petriglieri F."/>
            <person name="Kristensen J.M."/>
            <person name="Kirkegaard R.H."/>
            <person name="Michaelsen T.Y."/>
            <person name="Andersen M.H."/>
            <person name="Karst S.M."/>
            <person name="Dueholm M.S."/>
            <person name="Nielsen P.H."/>
            <person name="Albertsen M."/>
        </authorList>
    </citation>
    <scope>NUCLEOTIDE SEQUENCE</scope>
    <source>
        <strain evidence="2">EsbW_18-Q3-R4-48_MAXAC.044</strain>
    </source>
</reference>
<protein>
    <submittedName>
        <fullName evidence="2">Alpha/beta hydrolase</fullName>
    </submittedName>
</protein>
<proteinExistence type="predicted"/>
<dbReference type="Proteomes" id="UP000886602">
    <property type="component" value="Unassembled WGS sequence"/>
</dbReference>
<name>A0A9D7I603_9RHOO</name>
<dbReference type="InterPro" id="IPR029058">
    <property type="entry name" value="AB_hydrolase_fold"/>
</dbReference>
<dbReference type="PANTHER" id="PTHR43194:SF2">
    <property type="entry name" value="PEROXISOMAL MEMBRANE PROTEIN LPX1"/>
    <property type="match status" value="1"/>
</dbReference>
<dbReference type="GO" id="GO:0016787">
    <property type="term" value="F:hydrolase activity"/>
    <property type="evidence" value="ECO:0007669"/>
    <property type="project" value="UniProtKB-KW"/>
</dbReference>
<evidence type="ECO:0000259" key="1">
    <source>
        <dbReference type="Pfam" id="PF12697"/>
    </source>
</evidence>
<accession>A0A9D7I603</accession>
<gene>
    <name evidence="2" type="ORF">IPJ48_00820</name>
</gene>
<comment type="caution">
    <text evidence="2">The sequence shown here is derived from an EMBL/GenBank/DDBJ whole genome shotgun (WGS) entry which is preliminary data.</text>
</comment>
<dbReference type="PRINTS" id="PR00111">
    <property type="entry name" value="ABHYDROLASE"/>
</dbReference>
<sequence length="288" mass="31464">MTGTTGPVFAERSVCCASPSGLHRMVYGEWGERGNPKVLVCVHGLSRNGRDFDALAQALAGDYRVICPDVVGRGRSDWLRDPAGYTIPQYVADMMVLIARLDVETVHWLGTSMGGLIGMVMASLENTPVTRLLLNDVGPEISSASIRRIGEYIGRAPKFDSYDDAEKYIRLVSAPFGALSDAQWRQLTESSLRLTPDGRHELCYDPGIGETFRRDAEAFDLWPIYDRVSCPTLVVRGAESDLLTSQTVQAMVARGPRPAVVEVPGVGHAPMFMDEAQIGCVRDFLLAA</sequence>
<dbReference type="EMBL" id="JADJNC010000003">
    <property type="protein sequence ID" value="MBK7421741.1"/>
    <property type="molecule type" value="Genomic_DNA"/>
</dbReference>
<dbReference type="AlphaFoldDB" id="A0A9D7I603"/>
<dbReference type="PANTHER" id="PTHR43194">
    <property type="entry name" value="HYDROLASE ALPHA/BETA FOLD FAMILY"/>
    <property type="match status" value="1"/>
</dbReference>